<protein>
    <submittedName>
        <fullName evidence="3">Uncharacterized protein</fullName>
    </submittedName>
</protein>
<gene>
    <name evidence="3" type="primary">LOC110804332</name>
</gene>
<feature type="region of interest" description="Disordered" evidence="1">
    <location>
        <begin position="119"/>
        <end position="441"/>
    </location>
</feature>
<evidence type="ECO:0000313" key="2">
    <source>
        <dbReference type="Proteomes" id="UP000813463"/>
    </source>
</evidence>
<dbReference type="OrthoDB" id="1927217at2759"/>
<organism evidence="2 3">
    <name type="scientific">Spinacia oleracea</name>
    <name type="common">Spinach</name>
    <dbReference type="NCBI Taxonomy" id="3562"/>
    <lineage>
        <taxon>Eukaryota</taxon>
        <taxon>Viridiplantae</taxon>
        <taxon>Streptophyta</taxon>
        <taxon>Embryophyta</taxon>
        <taxon>Tracheophyta</taxon>
        <taxon>Spermatophyta</taxon>
        <taxon>Magnoliopsida</taxon>
        <taxon>eudicotyledons</taxon>
        <taxon>Gunneridae</taxon>
        <taxon>Pentapetalae</taxon>
        <taxon>Caryophyllales</taxon>
        <taxon>Chenopodiaceae</taxon>
        <taxon>Chenopodioideae</taxon>
        <taxon>Anserineae</taxon>
        <taxon>Spinacia</taxon>
    </lineage>
</organism>
<accession>A0A9R0KBJ3</accession>
<reference evidence="3" key="2">
    <citation type="submission" date="2025-08" db="UniProtKB">
        <authorList>
            <consortium name="RefSeq"/>
        </authorList>
    </citation>
    <scope>IDENTIFICATION</scope>
    <source>
        <tissue evidence="3">Leaf</tissue>
    </source>
</reference>
<sequence>MNRSYRDYNSSTLVGGARNYPVAASQQQQQQQQHNHHRRGNSFTGVSRNADENLDLFSRSRRSVSLTPADESQVSMKLGKISVGSVKLAARNGLDDLLASADGGKHDYDWLLTPPETPLCASSERSDFQPSLATPRNRSATRSTSTTKPSRLSTAQVDSSHSSRPARSSSVTRSSISSTLNNTYSSNRSSSILNTSSASVSSYIRPSSPITRSSSTSRPSTPSSRTTPSRSSTPSKARSMPTVSPGDKPRQSQNSRPSTPSSRSQNSANSSFPVTRSNSRPSTPTRRSPSSNSSAAPSISVSTGRVMSNGRSQTSTSRPSSPGPRIRSQQPVIPPDFPLDTPPNLRTSLTDRPISAGRSRPGVGLASKVNTETPSSVNMPRRPSSPVSRGRSAEPHGRGHLHSNGHHTDPSEPRKSGYLSDSMRKPVKTSTTTMENGGMGRTISKKSIDMAIRHMDIRTGPGSMRPLPSTSLFPQSIRSAPSKIQAVHGSGSPTSVNSNGSPSLSNSGSNLENGTYANGLLDNGKKEENGRLFGRLSGADMYESTRYDAILLKEDLKNTTWLHSVDDMSDQCSIFENGLEPLPEPFGLS</sequence>
<feature type="compositionally biased region" description="Low complexity" evidence="1">
    <location>
        <begin position="251"/>
        <end position="303"/>
    </location>
</feature>
<feature type="compositionally biased region" description="Basic and acidic residues" evidence="1">
    <location>
        <begin position="406"/>
        <end position="415"/>
    </location>
</feature>
<dbReference type="RefSeq" id="XP_021865599.1">
    <property type="nucleotide sequence ID" value="XM_022009907.2"/>
</dbReference>
<feature type="compositionally biased region" description="Low complexity" evidence="1">
    <location>
        <begin position="495"/>
        <end position="514"/>
    </location>
</feature>
<dbReference type="PANTHER" id="PTHR31949:SF2">
    <property type="entry name" value="OS05G0480600 PROTEIN"/>
    <property type="match status" value="1"/>
</dbReference>
<dbReference type="AlphaFoldDB" id="A0A9R0KBJ3"/>
<proteinExistence type="predicted"/>
<dbReference type="GO" id="GO:0043622">
    <property type="term" value="P:cortical microtubule organization"/>
    <property type="evidence" value="ECO:0000318"/>
    <property type="project" value="GO_Central"/>
</dbReference>
<name>A0A9R0KBJ3_SPIOL</name>
<feature type="compositionally biased region" description="Low complexity" evidence="1">
    <location>
        <begin position="310"/>
        <end position="331"/>
    </location>
</feature>
<keyword evidence="2" id="KW-1185">Reference proteome</keyword>
<dbReference type="GO" id="GO:0055028">
    <property type="term" value="C:cortical microtubule"/>
    <property type="evidence" value="ECO:0000318"/>
    <property type="project" value="GO_Central"/>
</dbReference>
<feature type="region of interest" description="Disordered" evidence="1">
    <location>
        <begin position="485"/>
        <end position="524"/>
    </location>
</feature>
<dbReference type="KEGG" id="soe:110804332"/>
<dbReference type="GeneID" id="110804332"/>
<dbReference type="PANTHER" id="PTHR31949">
    <property type="entry name" value="GASTRIC MUCIN-LIKE PROTEIN"/>
    <property type="match status" value="1"/>
</dbReference>
<dbReference type="Proteomes" id="UP000813463">
    <property type="component" value="Chromosome 5"/>
</dbReference>
<feature type="compositionally biased region" description="Low complexity" evidence="1">
    <location>
        <begin position="134"/>
        <end position="235"/>
    </location>
</feature>
<evidence type="ECO:0000313" key="3">
    <source>
        <dbReference type="RefSeq" id="XP_021865599.1"/>
    </source>
</evidence>
<evidence type="ECO:0000256" key="1">
    <source>
        <dbReference type="SAM" id="MobiDB-lite"/>
    </source>
</evidence>
<reference evidence="2" key="1">
    <citation type="journal article" date="2021" name="Nat. Commun.">
        <title>Genomic analyses provide insights into spinach domestication and the genetic basis of agronomic traits.</title>
        <authorList>
            <person name="Cai X."/>
            <person name="Sun X."/>
            <person name="Xu C."/>
            <person name="Sun H."/>
            <person name="Wang X."/>
            <person name="Ge C."/>
            <person name="Zhang Z."/>
            <person name="Wang Q."/>
            <person name="Fei Z."/>
            <person name="Jiao C."/>
            <person name="Wang Q."/>
        </authorList>
    </citation>
    <scope>NUCLEOTIDE SEQUENCE [LARGE SCALE GENOMIC DNA]</scope>
    <source>
        <strain evidence="2">cv. Varoflay</strain>
    </source>
</reference>
<feature type="compositionally biased region" description="Low complexity" evidence="1">
    <location>
        <begin position="374"/>
        <end position="390"/>
    </location>
</feature>
<feature type="compositionally biased region" description="Pro residues" evidence="1">
    <location>
        <begin position="332"/>
        <end position="341"/>
    </location>
</feature>
<feature type="region of interest" description="Disordered" evidence="1">
    <location>
        <begin position="1"/>
        <end position="50"/>
    </location>
</feature>